<dbReference type="PROSITE" id="PS51898">
    <property type="entry name" value="TYR_RECOMBINASE"/>
    <property type="match status" value="1"/>
</dbReference>
<dbReference type="InterPro" id="IPR011010">
    <property type="entry name" value="DNA_brk_join_enz"/>
</dbReference>
<proteinExistence type="predicted"/>
<organism evidence="3 4">
    <name type="scientific">Pseudaquabacterium inlustre</name>
    <dbReference type="NCBI Taxonomy" id="2984192"/>
    <lineage>
        <taxon>Bacteria</taxon>
        <taxon>Pseudomonadati</taxon>
        <taxon>Pseudomonadota</taxon>
        <taxon>Betaproteobacteria</taxon>
        <taxon>Burkholderiales</taxon>
        <taxon>Sphaerotilaceae</taxon>
        <taxon>Pseudaquabacterium</taxon>
    </lineage>
</organism>
<evidence type="ECO:0000313" key="4">
    <source>
        <dbReference type="Proteomes" id="UP001365405"/>
    </source>
</evidence>
<dbReference type="InterPro" id="IPR022169">
    <property type="entry name" value="DUF3701"/>
</dbReference>
<name>A0ABU9CHK3_9BURK</name>
<comment type="caution">
    <text evidence="3">The sequence shown here is derived from an EMBL/GenBank/DDBJ whole genome shotgun (WGS) entry which is preliminary data.</text>
</comment>
<dbReference type="CDD" id="cd00397">
    <property type="entry name" value="DNA_BRE_C"/>
    <property type="match status" value="1"/>
</dbReference>
<protein>
    <submittedName>
        <fullName evidence="3">Phage integrase family protein</fullName>
    </submittedName>
</protein>
<evidence type="ECO:0000259" key="2">
    <source>
        <dbReference type="PROSITE" id="PS51898"/>
    </source>
</evidence>
<dbReference type="InterPro" id="IPR002104">
    <property type="entry name" value="Integrase_catalytic"/>
</dbReference>
<dbReference type="Pfam" id="PF12482">
    <property type="entry name" value="DUF3701"/>
    <property type="match status" value="1"/>
</dbReference>
<dbReference type="Proteomes" id="UP001365405">
    <property type="component" value="Unassembled WGS sequence"/>
</dbReference>
<evidence type="ECO:0000313" key="3">
    <source>
        <dbReference type="EMBL" id="MEK8051216.1"/>
    </source>
</evidence>
<keyword evidence="1" id="KW-0233">DNA recombination</keyword>
<dbReference type="SUPFAM" id="SSF56349">
    <property type="entry name" value="DNA breaking-rejoining enzymes"/>
    <property type="match status" value="1"/>
</dbReference>
<evidence type="ECO:0000256" key="1">
    <source>
        <dbReference type="ARBA" id="ARBA00023172"/>
    </source>
</evidence>
<dbReference type="InterPro" id="IPR013762">
    <property type="entry name" value="Integrase-like_cat_sf"/>
</dbReference>
<feature type="domain" description="Tyr recombinase" evidence="2">
    <location>
        <begin position="430"/>
        <end position="648"/>
    </location>
</feature>
<dbReference type="RefSeq" id="WP_341410906.1">
    <property type="nucleotide sequence ID" value="NZ_JBBUTH010000007.1"/>
</dbReference>
<accession>A0ABU9CHK3</accession>
<dbReference type="Gene3D" id="1.10.443.10">
    <property type="entry name" value="Intergrase catalytic core"/>
    <property type="match status" value="1"/>
</dbReference>
<reference evidence="3 4" key="1">
    <citation type="submission" date="2024-04" db="EMBL/GenBank/DDBJ databases">
        <title>Novel species of the genus Ideonella isolated from streams.</title>
        <authorList>
            <person name="Lu H."/>
        </authorList>
    </citation>
    <scope>NUCLEOTIDE SEQUENCE [LARGE SCALE GENOMIC DNA]</scope>
    <source>
        <strain evidence="3 4">DXS22W</strain>
    </source>
</reference>
<dbReference type="EMBL" id="JBBUTH010000007">
    <property type="protein sequence ID" value="MEK8051216.1"/>
    <property type="molecule type" value="Genomic_DNA"/>
</dbReference>
<sequence>MTPSPKPRAQPVLSAAATRRLGSHQMAFVRAWAEGLDAAQAWQRYIGQGQPADGRRVRAELQRLLDVLRGVARAQGRADLAALLRRDPEAMAEAGTDRPSLDDFRAQQPEDFYSEAELLELYEATHGAPDARSGARRRQRLRARQVAALQWLETVAVREPRPDDAVGAWLDERLAARLARAGLHRLDDLKQRIQARGYHWHRGVERVGPAAAQRLAQWWQEHARTLGALPAWALTPPHQLDRPSLMRRAAMPARPVPLERLRVPAGLTGSNGRFRAAPAHLRIAAADDLQALQAWLSLRTAGSATWRAYRKEAERLTLWALWIAGKPVSSLDAADLHAYAAFLAAPPADWTAPRGTPRWHDDWRPFEGPLAERSRSMALGILRGLFAWWQAQGYLAVNGWTVEEATPPVDQPADQPANLRVPTQRAPGLRLPRALDLDLQIELRQWIDLRIRQQGRTPALLRLRAMLCLALDAGLRPAELAAARIGWLQRTPDADTAVTGVVETWLQVTDGLGCKARLVQLPAHVTHALRNYLDSRPLDAPAAGASHQAPLLAQLRTESALSAARLYELFAQAFSHCADELSSFKPDEALRLRQVSTIWLRNGYGLRAAAEGVAGPTLQQQMGHRSRASAAAYSRLARGLDSPAPTDA</sequence>
<keyword evidence="4" id="KW-1185">Reference proteome</keyword>
<gene>
    <name evidence="3" type="ORF">AACH10_13280</name>
</gene>